<dbReference type="AlphaFoldDB" id="A0A4C1X9M3"/>
<name>A0A4C1X9M3_EUMVA</name>
<evidence type="ECO:0000313" key="1">
    <source>
        <dbReference type="EMBL" id="GBP58927.1"/>
    </source>
</evidence>
<dbReference type="EMBL" id="BGZK01000748">
    <property type="protein sequence ID" value="GBP58927.1"/>
    <property type="molecule type" value="Genomic_DNA"/>
</dbReference>
<sequence length="142" mass="16277">MNFSTKSTKCLRPGSDERDSCLAGYRISDEVPSWKPDIRQPNIRLEELRSSGRFGRHREYSTKDDAKMQPEFSLSGMPSARLLGHACVLFYSAAFALEAVPPMPTRILDYILRIRWQSYRIASSGLSSLWAIDILKFRNIFL</sequence>
<proteinExistence type="predicted"/>
<comment type="caution">
    <text evidence="1">The sequence shown here is derived from an EMBL/GenBank/DDBJ whole genome shotgun (WGS) entry which is preliminary data.</text>
</comment>
<keyword evidence="2" id="KW-1185">Reference proteome</keyword>
<reference evidence="1 2" key="1">
    <citation type="journal article" date="2019" name="Commun. Biol.">
        <title>The bagworm genome reveals a unique fibroin gene that provides high tensile strength.</title>
        <authorList>
            <person name="Kono N."/>
            <person name="Nakamura H."/>
            <person name="Ohtoshi R."/>
            <person name="Tomita M."/>
            <person name="Numata K."/>
            <person name="Arakawa K."/>
        </authorList>
    </citation>
    <scope>NUCLEOTIDE SEQUENCE [LARGE SCALE GENOMIC DNA]</scope>
</reference>
<dbReference type="Proteomes" id="UP000299102">
    <property type="component" value="Unassembled WGS sequence"/>
</dbReference>
<gene>
    <name evidence="1" type="ORF">EVAR_46990_1</name>
</gene>
<protein>
    <submittedName>
        <fullName evidence="1">Uncharacterized protein</fullName>
    </submittedName>
</protein>
<evidence type="ECO:0000313" key="2">
    <source>
        <dbReference type="Proteomes" id="UP000299102"/>
    </source>
</evidence>
<accession>A0A4C1X9M3</accession>
<organism evidence="1 2">
    <name type="scientific">Eumeta variegata</name>
    <name type="common">Bagworm moth</name>
    <name type="synonym">Eumeta japonica</name>
    <dbReference type="NCBI Taxonomy" id="151549"/>
    <lineage>
        <taxon>Eukaryota</taxon>
        <taxon>Metazoa</taxon>
        <taxon>Ecdysozoa</taxon>
        <taxon>Arthropoda</taxon>
        <taxon>Hexapoda</taxon>
        <taxon>Insecta</taxon>
        <taxon>Pterygota</taxon>
        <taxon>Neoptera</taxon>
        <taxon>Endopterygota</taxon>
        <taxon>Lepidoptera</taxon>
        <taxon>Glossata</taxon>
        <taxon>Ditrysia</taxon>
        <taxon>Tineoidea</taxon>
        <taxon>Psychidae</taxon>
        <taxon>Oiketicinae</taxon>
        <taxon>Eumeta</taxon>
    </lineage>
</organism>